<evidence type="ECO:0000256" key="11">
    <source>
        <dbReference type="ARBA" id="ARBA00046380"/>
    </source>
</evidence>
<dbReference type="GO" id="GO:0046872">
    <property type="term" value="F:metal ion binding"/>
    <property type="evidence" value="ECO:0007669"/>
    <property type="project" value="UniProtKB-UniRule"/>
</dbReference>
<comment type="similarity">
    <text evidence="12">Belongs to the CRISPR-associated Cas9 family.</text>
</comment>
<evidence type="ECO:0000256" key="5">
    <source>
        <dbReference type="ARBA" id="ARBA00022801"/>
    </source>
</evidence>
<gene>
    <name evidence="12" type="primary">cas9</name>
    <name evidence="14" type="ORF">K8089_10855</name>
</gene>
<keyword evidence="10" id="KW-0464">Manganese</keyword>
<evidence type="ECO:0000313" key="14">
    <source>
        <dbReference type="EMBL" id="MCG2419523.1"/>
    </source>
</evidence>
<dbReference type="RefSeq" id="WP_237603312.1">
    <property type="nucleotide sequence ID" value="NZ_JAIRBA010000021.1"/>
</dbReference>
<dbReference type="Pfam" id="PF18541">
    <property type="entry name" value="RuvC_III"/>
    <property type="match status" value="1"/>
</dbReference>
<dbReference type="GO" id="GO:0051607">
    <property type="term" value="P:defense response to virus"/>
    <property type="evidence" value="ECO:0007669"/>
    <property type="project" value="UniProtKB-UniRule"/>
</dbReference>
<evidence type="ECO:0000256" key="3">
    <source>
        <dbReference type="ARBA" id="ARBA00022723"/>
    </source>
</evidence>
<dbReference type="InterPro" id="IPR003615">
    <property type="entry name" value="HNH_nuc"/>
</dbReference>
<feature type="binding site" evidence="12">
    <location>
        <position position="8"/>
    </location>
    <ligand>
        <name>Mg(2+)</name>
        <dbReference type="ChEBI" id="CHEBI:18420"/>
        <label>2</label>
    </ligand>
</feature>
<feature type="active site" description="Proton acceptor for HNH nuclease domain" evidence="12">
    <location>
        <position position="872"/>
    </location>
</feature>
<reference evidence="14" key="1">
    <citation type="submission" date="2021-09" db="EMBL/GenBank/DDBJ databases">
        <title>Genome of Aequorivita sp. strain F47161.</title>
        <authorList>
            <person name="Wang Y."/>
        </authorList>
    </citation>
    <scope>NUCLEOTIDE SEQUENCE</scope>
    <source>
        <strain evidence="14">F47161</strain>
    </source>
</reference>
<evidence type="ECO:0000256" key="6">
    <source>
        <dbReference type="ARBA" id="ARBA00022842"/>
    </source>
</evidence>
<evidence type="ECO:0000256" key="4">
    <source>
        <dbReference type="ARBA" id="ARBA00022759"/>
    </source>
</evidence>
<dbReference type="InterPro" id="IPR032239">
    <property type="entry name" value="Cas9-BH"/>
</dbReference>
<dbReference type="Gene3D" id="3.30.420.10">
    <property type="entry name" value="Ribonuclease H-like superfamily/Ribonuclease H"/>
    <property type="match status" value="2"/>
</dbReference>
<feature type="binding site" evidence="12">
    <location>
        <position position="750"/>
    </location>
    <ligand>
        <name>Mg(2+)</name>
        <dbReference type="ChEBI" id="CHEBI:18420"/>
        <label>2</label>
    </ligand>
</feature>
<evidence type="ECO:0000259" key="13">
    <source>
        <dbReference type="PROSITE" id="PS51749"/>
    </source>
</evidence>
<proteinExistence type="inferred from homology"/>
<evidence type="ECO:0000256" key="8">
    <source>
        <dbReference type="ARBA" id="ARBA00023118"/>
    </source>
</evidence>
<dbReference type="GO" id="GO:0016787">
    <property type="term" value="F:hydrolase activity"/>
    <property type="evidence" value="ECO:0007669"/>
    <property type="project" value="UniProtKB-KW"/>
</dbReference>
<dbReference type="InterPro" id="IPR041383">
    <property type="entry name" value="RuvC_III"/>
</dbReference>
<sequence length="1522" mass="179288">MKQILGLDLGTNSIGWALIEQDFDKKEGNIIDLGSRIIPMSQELMGKFDSGKTVSQTAERTHYRGVRRLYERRNLRRDRLHRVLNILGFLPEHYKKGIDFSTRFGQFKEDKEPKLNYKEIENGRFEFIFKKSFDEMVSDFQEQGIEKIPYDWTIYYLRKKALTQPITKEELAWILLNFNQKRGYYQLRGDEIDETSTKKFEEYYALKVINVEATADKNARGIWYNVHLENGLIYRRQSKESLSDWIGTIKEFIVTTTLDNEGNPKRDKQGEIKKSFKAVNSEADWIAIKKKTEQDLEQAHKTVGCYIYDTLLKVPNQKIRGKLIRTIEREFYKNELRQILEEQKKHHRELQNTDIYQACITELYPRNEAHRSKIANEDFIYLFLDDLIFYQRPLKSKKSSIANCPFESRFYRNKEGKIEEQELKCIPKSHPLFQEFRLWQFIQNLSIYEREVNIKGKPTLNHPITDTIVKNQEDYVKLFDYLAHRKEVDQKVLLKYFGLNLKKFRWNYPEDKTYPTFETRSQIVSRLSYLENVDREEILSKRMELNLWHIIYSVKEPQEYKKALKTFAQKNNLNEDVFVEAFKSFPPFANDYGAYSQKALKKLLPLMRMGKYWVENKIDEKTKDRIQQIITRIDDAKSNNIPLENVSDDDVPLRLLRSFSNTINPYSGLNTYQASYAVYNRFSEIKELTPWRSPKDIENFLKDFKQHSLRNPIVEQVVLETLRMVKTIWEEYGNGDFDFFDEIHVELGREMKMDKASRKKLSSLNIERETTNERMRHLLREIYDAGNKDAKSYSPSQQEILKIYEEGVYDNSPEKYQNISLEDIDSIRRKNSPSKNEIQKYRLWLEQGYVSPYTGKIIPLSKLFTTEYEIEHIIPQSRYFDNSLSNKIICESAINPHPYKGNQTAFEFIKNQGGSLVPELSFNGSTSLLTLEEYQAHCEQYFSKSRSKLKKLLSEEIPDSFTERQLNDSRYISKLIKSLLSNIVREENEQESTAKKLVPVVGAITAKLRQDWGLNDKWNDLIAPRFKRLNKITNTNDFGFQDGNIYRLTVPEDLKSGFSSKRIDHRHHALDALVVACITKDHTNYITSLNTKRKNYSLVEKLRHTKEMVRKDGTKYKVAKSYKKPWKGFASEAQEKLENIVVSFKQNKRVLTKTNNKYQKWVEDGEGIFKKKMVPQTKGDMRTVRKPMHKETVYSKSKLKRIKGEVALNRALMDWEMIADKKVKSIVRPKALFYNDNIKDLKKHFKAFPIKINEEVVSKVLMYEYIEADAVRRYVTSISSRKQLVSITDLSIQRILERHLANYKDEKGNESFDLAFSPEGVFAMNKNIQTLNNGKPHQPIYKVRLSEVGNKFKLGETGNKKDKYVEAAKGTNLFFAVYWDEEKQKRNYETIPLNEVVEHQKQRLHLPKEVRTEIPIKPELGQFLFSLSPDDLVYVPTDEEIHESGSYGKNLSSSQLNKIYKMVSSSGNQCFFIKHEISKTIWNKREFSALNKIERDIEGNMVKERCWKLTVNRLGKIEQIIK</sequence>
<keyword evidence="15" id="KW-1185">Reference proteome</keyword>
<keyword evidence="3 12" id="KW-0479">Metal-binding</keyword>
<dbReference type="Pfam" id="PF13395">
    <property type="entry name" value="HNH_4"/>
    <property type="match status" value="1"/>
</dbReference>
<protein>
    <recommendedName>
        <fullName evidence="12">CRISPR-associated endonuclease Cas9</fullName>
        <ecNumber evidence="12">3.1.-.-</ecNumber>
    </recommendedName>
</protein>
<feature type="active site" description="For RuvC-like nuclease domain" evidence="12">
    <location>
        <position position="8"/>
    </location>
</feature>
<dbReference type="Proteomes" id="UP001139461">
    <property type="component" value="Unassembled WGS sequence"/>
</dbReference>
<comment type="domain">
    <text evidence="12">Has 2 endonuclease domains. The discontinuous RuvC-like domain cleaves the target DNA noncomplementary to crRNA while the HNH nuclease domain cleaves the target DNA complementary to crRNA.</text>
</comment>
<dbReference type="Pfam" id="PF16593">
    <property type="entry name" value="Cas9-BH"/>
    <property type="match status" value="1"/>
</dbReference>
<comment type="cofactor">
    <cofactor evidence="1 12">
        <name>Mg(2+)</name>
        <dbReference type="ChEBI" id="CHEBI:18420"/>
    </cofactor>
</comment>
<comment type="function">
    <text evidence="12">CRISPR (clustered regularly interspaced short palindromic repeat) is an adaptive immune system that provides protection against mobile genetic elements (viruses, transposable elements and conjugative plasmids). CRISPR clusters contain spacers, sequences complementary to antecedent mobile elements, and target invading nucleic acids. CRISPR clusters are transcribed and processed into CRISPR RNA (crRNA). In type II CRISPR systems correct processing of pre-crRNA requires a trans-encoded small RNA (tracrRNA), endogenous ribonuclease 3 (rnc) and this protein. The tracrRNA serves as a guide for ribonuclease 3-aided processing of pre-crRNA. Subsequently Cas9/crRNA/tracrRNA endonucleolytically cleaves linear or circular dsDNA target complementary to the spacer; Cas9 is inactive in the absence of the 2 guide RNAs (gRNA). Cas9 recognizes the protospacer adjacent motif (PAM) in the CRISPR repeat sequences to help distinguish self versus nonself, as targets within the bacterial CRISPR locus do not have PAMs. PAM recognition is also required for catalytic activity.</text>
</comment>
<keyword evidence="5 12" id="KW-0378">Hydrolase</keyword>
<feature type="binding site" evidence="12">
    <location>
        <position position="1068"/>
    </location>
    <ligand>
        <name>Mg(2+)</name>
        <dbReference type="ChEBI" id="CHEBI:18420"/>
        <label>2</label>
    </ligand>
</feature>
<evidence type="ECO:0000256" key="10">
    <source>
        <dbReference type="ARBA" id="ARBA00023211"/>
    </source>
</evidence>
<dbReference type="InterPro" id="IPR028629">
    <property type="entry name" value="Cas9"/>
</dbReference>
<dbReference type="GO" id="GO:0004519">
    <property type="term" value="F:endonuclease activity"/>
    <property type="evidence" value="ECO:0007669"/>
    <property type="project" value="UniProtKB-UniRule"/>
</dbReference>
<organism evidence="14 15">
    <name type="scientific">Aequorivita vitellina</name>
    <dbReference type="NCBI Taxonomy" id="2874475"/>
    <lineage>
        <taxon>Bacteria</taxon>
        <taxon>Pseudomonadati</taxon>
        <taxon>Bacteroidota</taxon>
        <taxon>Flavobacteriia</taxon>
        <taxon>Flavobacteriales</taxon>
        <taxon>Flavobacteriaceae</taxon>
        <taxon>Aequorivita</taxon>
    </lineage>
</organism>
<comment type="subunit">
    <text evidence="11 12">Monomer. Binds crRNA and tracrRNA.</text>
</comment>
<feature type="binding site" evidence="12">
    <location>
        <position position="8"/>
    </location>
    <ligand>
        <name>Mg(2+)</name>
        <dbReference type="ChEBI" id="CHEBI:18420"/>
        <label>1</label>
    </ligand>
</feature>
<dbReference type="GO" id="GO:0043571">
    <property type="term" value="P:maintenance of CRISPR repeat elements"/>
    <property type="evidence" value="ECO:0007669"/>
    <property type="project" value="UniProtKB-UniRule"/>
</dbReference>
<feature type="domain" description="HNH Cas9-type" evidence="13">
    <location>
        <begin position="786"/>
        <end position="966"/>
    </location>
</feature>
<dbReference type="InterPro" id="IPR033114">
    <property type="entry name" value="HNH_CAS9"/>
</dbReference>
<feature type="binding site" evidence="12">
    <location>
        <position position="750"/>
    </location>
    <ligand>
        <name>Mg(2+)</name>
        <dbReference type="ChEBI" id="CHEBI:18420"/>
        <label>1</label>
    </ligand>
</feature>
<keyword evidence="9 12" id="KW-0238">DNA-binding</keyword>
<evidence type="ECO:0000256" key="9">
    <source>
        <dbReference type="ARBA" id="ARBA00023125"/>
    </source>
</evidence>
<evidence type="ECO:0000256" key="7">
    <source>
        <dbReference type="ARBA" id="ARBA00022884"/>
    </source>
</evidence>
<accession>A0A9X1U3G0</accession>
<comment type="caution">
    <text evidence="14">The sequence shown here is derived from an EMBL/GenBank/DDBJ whole genome shotgun (WGS) entry which is preliminary data.</text>
</comment>
<name>A0A9X1U3G0_9FLAO</name>
<dbReference type="EMBL" id="JAIRBA010000021">
    <property type="protein sequence ID" value="MCG2419523.1"/>
    <property type="molecule type" value="Genomic_DNA"/>
</dbReference>
<keyword evidence="2 12" id="KW-0540">Nuclease</keyword>
<keyword evidence="7 12" id="KW-0694">RNA-binding</keyword>
<keyword evidence="8 12" id="KW-0051">Antiviral defense</keyword>
<dbReference type="GO" id="GO:0003723">
    <property type="term" value="F:RNA binding"/>
    <property type="evidence" value="ECO:0007669"/>
    <property type="project" value="UniProtKB-UniRule"/>
</dbReference>
<dbReference type="GO" id="GO:0003677">
    <property type="term" value="F:DNA binding"/>
    <property type="evidence" value="ECO:0007669"/>
    <property type="project" value="UniProtKB-UniRule"/>
</dbReference>
<keyword evidence="6 12" id="KW-0460">Magnesium</keyword>
<feature type="binding site" evidence="12">
    <location>
        <position position="746"/>
    </location>
    <ligand>
        <name>Mg(2+)</name>
        <dbReference type="ChEBI" id="CHEBI:18420"/>
        <label>1</label>
    </ligand>
</feature>
<evidence type="ECO:0000256" key="1">
    <source>
        <dbReference type="ARBA" id="ARBA00001946"/>
    </source>
</evidence>
<evidence type="ECO:0000256" key="12">
    <source>
        <dbReference type="HAMAP-Rule" id="MF_01480"/>
    </source>
</evidence>
<dbReference type="InterPro" id="IPR036397">
    <property type="entry name" value="RNaseH_sf"/>
</dbReference>
<dbReference type="EC" id="3.1.-.-" evidence="12"/>
<dbReference type="HAMAP" id="MF_01480">
    <property type="entry name" value="Cas9"/>
    <property type="match status" value="1"/>
</dbReference>
<evidence type="ECO:0000313" key="15">
    <source>
        <dbReference type="Proteomes" id="UP001139461"/>
    </source>
</evidence>
<evidence type="ECO:0000256" key="2">
    <source>
        <dbReference type="ARBA" id="ARBA00022722"/>
    </source>
</evidence>
<dbReference type="NCBIfam" id="TIGR01865">
    <property type="entry name" value="cas_Csn1"/>
    <property type="match status" value="1"/>
</dbReference>
<dbReference type="PROSITE" id="PS51749">
    <property type="entry name" value="HNH_CAS9"/>
    <property type="match status" value="1"/>
</dbReference>
<keyword evidence="4 12" id="KW-0255">Endonuclease</keyword>